<feature type="transmembrane region" description="Helical" evidence="1">
    <location>
        <begin position="127"/>
        <end position="146"/>
    </location>
</feature>
<keyword evidence="1" id="KW-0472">Membrane</keyword>
<sequence length="158" mass="17274">MLSKEKLKQSLASSNTAVLILNIIFLIFGLFGVLGLVTLAMNLEEFIKQVPDQEAVYRASLTPLAILGVVASVTITATIVILSWLNRKRIQNNQPSKLPYYLGAALQLYTCLTNIFSLFLAKASTGILLGLGINLALLALYVFVLYKINQLEKAIAES</sequence>
<protein>
    <submittedName>
        <fullName evidence="2">ABC-type xylose transport system permease subunit</fullName>
    </submittedName>
</protein>
<gene>
    <name evidence="2" type="ORF">ABID28_001688</name>
</gene>
<dbReference type="Proteomes" id="UP001549037">
    <property type="component" value="Unassembled WGS sequence"/>
</dbReference>
<name>A0ABV2JJW7_9STRE</name>
<feature type="transmembrane region" description="Helical" evidence="1">
    <location>
        <begin position="20"/>
        <end position="41"/>
    </location>
</feature>
<organism evidence="2 3">
    <name type="scientific">Streptococcus porcorum</name>
    <dbReference type="NCBI Taxonomy" id="701526"/>
    <lineage>
        <taxon>Bacteria</taxon>
        <taxon>Bacillati</taxon>
        <taxon>Bacillota</taxon>
        <taxon>Bacilli</taxon>
        <taxon>Lactobacillales</taxon>
        <taxon>Streptococcaceae</taxon>
        <taxon>Streptococcus</taxon>
    </lineage>
</organism>
<evidence type="ECO:0000313" key="3">
    <source>
        <dbReference type="Proteomes" id="UP001549037"/>
    </source>
</evidence>
<dbReference type="RefSeq" id="WP_354369748.1">
    <property type="nucleotide sequence ID" value="NZ_JBEPLN010000037.1"/>
</dbReference>
<evidence type="ECO:0000313" key="2">
    <source>
        <dbReference type="EMBL" id="MET3635026.1"/>
    </source>
</evidence>
<feature type="transmembrane region" description="Helical" evidence="1">
    <location>
        <begin position="98"/>
        <end position="121"/>
    </location>
</feature>
<keyword evidence="3" id="KW-1185">Reference proteome</keyword>
<reference evidence="2 3" key="1">
    <citation type="submission" date="2024-06" db="EMBL/GenBank/DDBJ databases">
        <title>Genomic Encyclopedia of Type Strains, Phase IV (KMG-IV): sequencing the most valuable type-strain genomes for metagenomic binning, comparative biology and taxonomic classification.</title>
        <authorList>
            <person name="Goeker M."/>
        </authorList>
    </citation>
    <scope>NUCLEOTIDE SEQUENCE [LARGE SCALE GENOMIC DNA]</scope>
    <source>
        <strain evidence="2 3">DSM 28302</strain>
    </source>
</reference>
<evidence type="ECO:0000256" key="1">
    <source>
        <dbReference type="SAM" id="Phobius"/>
    </source>
</evidence>
<comment type="caution">
    <text evidence="2">The sequence shown here is derived from an EMBL/GenBank/DDBJ whole genome shotgun (WGS) entry which is preliminary data.</text>
</comment>
<keyword evidence="1" id="KW-1133">Transmembrane helix</keyword>
<proteinExistence type="predicted"/>
<keyword evidence="1" id="KW-0812">Transmembrane</keyword>
<dbReference type="EMBL" id="JBEPLN010000037">
    <property type="protein sequence ID" value="MET3635026.1"/>
    <property type="molecule type" value="Genomic_DNA"/>
</dbReference>
<feature type="transmembrane region" description="Helical" evidence="1">
    <location>
        <begin position="61"/>
        <end position="86"/>
    </location>
</feature>
<accession>A0ABV2JJW7</accession>